<name>A0A0L8V4H2_9BACT</name>
<dbReference type="OrthoDB" id="1092992at2"/>
<dbReference type="Gene3D" id="1.50.10.20">
    <property type="match status" value="1"/>
</dbReference>
<dbReference type="AlphaFoldDB" id="A0A0L8V4H2"/>
<gene>
    <name evidence="1" type="ORF">NC99_38910</name>
</gene>
<dbReference type="STRING" id="1409788.NC99_38910"/>
<reference evidence="2" key="1">
    <citation type="submission" date="2015-07" db="EMBL/GenBank/DDBJ databases">
        <title>Genome sequencing of Sunxiuqinia dokdonensis strain SK.</title>
        <authorList>
            <person name="Ahn S."/>
            <person name="Kim B.-C."/>
        </authorList>
    </citation>
    <scope>NUCLEOTIDE SEQUENCE [LARGE SCALE GENOMIC DNA]</scope>
    <source>
        <strain evidence="2">SK</strain>
    </source>
</reference>
<dbReference type="RefSeq" id="WP_053187019.1">
    <property type="nucleotide sequence ID" value="NZ_LGIA01000192.1"/>
</dbReference>
<organism evidence="1 2">
    <name type="scientific">Sunxiuqinia dokdonensis</name>
    <dbReference type="NCBI Taxonomy" id="1409788"/>
    <lineage>
        <taxon>Bacteria</taxon>
        <taxon>Pseudomonadati</taxon>
        <taxon>Bacteroidota</taxon>
        <taxon>Bacteroidia</taxon>
        <taxon>Marinilabiliales</taxon>
        <taxon>Prolixibacteraceae</taxon>
        <taxon>Sunxiuqinia</taxon>
    </lineage>
</organism>
<sequence length="326" mass="37763">MKRLLQKIANTLMINIQDISQVGLFEGRIGIIVFFYHYGRFIKQPIYTKVADEMLDDVFTEIQDNKLPILSHELFEVGIGTNHLIKANFVEGDPDDILYDIDQRLQTSVSNNKPPENTQMLYWLCRWDNRQSQHDWLQDLIVQVLEGINKHLDNSTQGLAYYNCVVFLLTRLCVSGFENEIVKNVLVKSLKCLIGKDLSSFPNEDLIIFRKLLKNVDSSIIERSTLVQKLETMMKPEKKEYEIENIWQNLLYLPNESPAIDLKVANEYFNAIITDLTVSDLFFKRGLTGLGLGLIKDAIMFTEHKGSVKNWLCFFKLNVELEKQMS</sequence>
<dbReference type="Proteomes" id="UP000036958">
    <property type="component" value="Unassembled WGS sequence"/>
</dbReference>
<proteinExistence type="predicted"/>
<keyword evidence="2" id="KW-1185">Reference proteome</keyword>
<comment type="caution">
    <text evidence="1">The sequence shown here is derived from an EMBL/GenBank/DDBJ whole genome shotgun (WGS) entry which is preliminary data.</text>
</comment>
<protein>
    <submittedName>
        <fullName evidence="1">Uncharacterized protein</fullName>
    </submittedName>
</protein>
<dbReference type="EMBL" id="LGIA01000192">
    <property type="protein sequence ID" value="KOH43331.1"/>
    <property type="molecule type" value="Genomic_DNA"/>
</dbReference>
<accession>A0A0L8V4H2</accession>
<dbReference type="SUPFAM" id="SSF158745">
    <property type="entry name" value="LanC-like"/>
    <property type="match status" value="1"/>
</dbReference>
<evidence type="ECO:0000313" key="1">
    <source>
        <dbReference type="EMBL" id="KOH43331.1"/>
    </source>
</evidence>
<evidence type="ECO:0000313" key="2">
    <source>
        <dbReference type="Proteomes" id="UP000036958"/>
    </source>
</evidence>